<proteinExistence type="predicted"/>
<comment type="caution">
    <text evidence="1">The sequence shown here is derived from an EMBL/GenBank/DDBJ whole genome shotgun (WGS) entry which is preliminary data.</text>
</comment>
<sequence length="50" mass="6055">MFQNTTPSFKITLNTFQIFNTDASSIHSSYFLKYEDYKTVKRNYIIFFKD</sequence>
<dbReference type="AlphaFoldDB" id="A0A840KJ62"/>
<protein>
    <submittedName>
        <fullName evidence="1">Uncharacterized protein</fullName>
    </submittedName>
</protein>
<accession>A0A840KJ62</accession>
<organism evidence="1 2">
    <name type="scientific">Chryseobacterium defluvii</name>
    <dbReference type="NCBI Taxonomy" id="160396"/>
    <lineage>
        <taxon>Bacteria</taxon>
        <taxon>Pseudomonadati</taxon>
        <taxon>Bacteroidota</taxon>
        <taxon>Flavobacteriia</taxon>
        <taxon>Flavobacteriales</taxon>
        <taxon>Weeksellaceae</taxon>
        <taxon>Chryseobacterium group</taxon>
        <taxon>Chryseobacterium</taxon>
    </lineage>
</organism>
<evidence type="ECO:0000313" key="2">
    <source>
        <dbReference type="Proteomes" id="UP000592180"/>
    </source>
</evidence>
<evidence type="ECO:0000313" key="1">
    <source>
        <dbReference type="EMBL" id="MBB4807543.1"/>
    </source>
</evidence>
<reference evidence="1 2" key="1">
    <citation type="submission" date="2020-08" db="EMBL/GenBank/DDBJ databases">
        <title>Functional genomics of gut bacteria from endangered species of beetles.</title>
        <authorList>
            <person name="Carlos-Shanley C."/>
        </authorList>
    </citation>
    <scope>NUCLEOTIDE SEQUENCE [LARGE SCALE GENOMIC DNA]</scope>
    <source>
        <strain evidence="1 2">S00151</strain>
    </source>
</reference>
<keyword evidence="2" id="KW-1185">Reference proteome</keyword>
<gene>
    <name evidence="1" type="ORF">HNP38_002849</name>
</gene>
<dbReference type="EMBL" id="JACHLE010000004">
    <property type="protein sequence ID" value="MBB4807543.1"/>
    <property type="molecule type" value="Genomic_DNA"/>
</dbReference>
<name>A0A840KJ62_9FLAO</name>
<dbReference type="Proteomes" id="UP000592180">
    <property type="component" value="Unassembled WGS sequence"/>
</dbReference>